<keyword evidence="2" id="KW-1185">Reference proteome</keyword>
<dbReference type="EMBL" id="JASPKY010000917">
    <property type="protein sequence ID" value="KAK9680281.1"/>
    <property type="molecule type" value="Genomic_DNA"/>
</dbReference>
<comment type="caution">
    <text evidence="1">The sequence shown here is derived from an EMBL/GenBank/DDBJ whole genome shotgun (WGS) entry which is preliminary data.</text>
</comment>
<name>A0AAW1HUA8_POPJA</name>
<gene>
    <name evidence="1" type="ORF">QE152_g39237</name>
</gene>
<evidence type="ECO:0000313" key="2">
    <source>
        <dbReference type="Proteomes" id="UP001458880"/>
    </source>
</evidence>
<evidence type="ECO:0000313" key="1">
    <source>
        <dbReference type="EMBL" id="KAK9680281.1"/>
    </source>
</evidence>
<proteinExistence type="predicted"/>
<dbReference type="Proteomes" id="UP001458880">
    <property type="component" value="Unassembled WGS sequence"/>
</dbReference>
<protein>
    <submittedName>
        <fullName evidence="1">Uncharacterized protein</fullName>
    </submittedName>
</protein>
<organism evidence="1 2">
    <name type="scientific">Popillia japonica</name>
    <name type="common">Japanese beetle</name>
    <dbReference type="NCBI Taxonomy" id="7064"/>
    <lineage>
        <taxon>Eukaryota</taxon>
        <taxon>Metazoa</taxon>
        <taxon>Ecdysozoa</taxon>
        <taxon>Arthropoda</taxon>
        <taxon>Hexapoda</taxon>
        <taxon>Insecta</taxon>
        <taxon>Pterygota</taxon>
        <taxon>Neoptera</taxon>
        <taxon>Endopterygota</taxon>
        <taxon>Coleoptera</taxon>
        <taxon>Polyphaga</taxon>
        <taxon>Scarabaeiformia</taxon>
        <taxon>Scarabaeidae</taxon>
        <taxon>Rutelinae</taxon>
        <taxon>Popillia</taxon>
    </lineage>
</organism>
<dbReference type="AlphaFoldDB" id="A0AAW1HUA8"/>
<accession>A0AAW1HUA8</accession>
<reference evidence="1 2" key="1">
    <citation type="journal article" date="2024" name="BMC Genomics">
        <title>De novo assembly and annotation of Popillia japonica's genome with initial clues to its potential as an invasive pest.</title>
        <authorList>
            <person name="Cucini C."/>
            <person name="Boschi S."/>
            <person name="Funari R."/>
            <person name="Cardaioli E."/>
            <person name="Iannotti N."/>
            <person name="Marturano G."/>
            <person name="Paoli F."/>
            <person name="Bruttini M."/>
            <person name="Carapelli A."/>
            <person name="Frati F."/>
            <person name="Nardi F."/>
        </authorList>
    </citation>
    <scope>NUCLEOTIDE SEQUENCE [LARGE SCALE GENOMIC DNA]</scope>
    <source>
        <strain evidence="1">DMR45628</strain>
    </source>
</reference>
<sequence length="95" mass="11627">MTRTKFIICTDERIDVQLYRSPMNVMIYVSKEDHDLITNVKMSDLRFNYQAYRWALRTPTFNHADPYVVRYNRNHLYLRKYLMDLTIRAREGGFR</sequence>